<comment type="pathway">
    <text evidence="1">Hormone biosynthesis.</text>
</comment>
<organism evidence="12 13">
    <name type="scientific">Cicer arietinum</name>
    <name type="common">Chickpea</name>
    <name type="synonym">Garbanzo</name>
    <dbReference type="NCBI Taxonomy" id="3827"/>
    <lineage>
        <taxon>Eukaryota</taxon>
        <taxon>Viridiplantae</taxon>
        <taxon>Streptophyta</taxon>
        <taxon>Embryophyta</taxon>
        <taxon>Tracheophyta</taxon>
        <taxon>Spermatophyta</taxon>
        <taxon>Magnoliopsida</taxon>
        <taxon>eudicotyledons</taxon>
        <taxon>Gunneridae</taxon>
        <taxon>Pentapetalae</taxon>
        <taxon>rosids</taxon>
        <taxon>fabids</taxon>
        <taxon>Fabales</taxon>
        <taxon>Fabaceae</taxon>
        <taxon>Papilionoideae</taxon>
        <taxon>50 kb inversion clade</taxon>
        <taxon>NPAAA clade</taxon>
        <taxon>Hologalegina</taxon>
        <taxon>IRL clade</taxon>
        <taxon>Cicereae</taxon>
        <taxon>Cicer</taxon>
    </lineage>
</organism>
<proteinExistence type="inferred from homology"/>
<feature type="domain" description="Fe2OG dioxygenase" evidence="11">
    <location>
        <begin position="167"/>
        <end position="275"/>
    </location>
</feature>
<accession>A0A1S2YPZ9</accession>
<evidence type="ECO:0000256" key="2">
    <source>
        <dbReference type="ARBA" id="ARBA00022723"/>
    </source>
</evidence>
<dbReference type="PaxDb" id="3827-XP_004508110.1"/>
<evidence type="ECO:0000259" key="11">
    <source>
        <dbReference type="PROSITE" id="PS51471"/>
    </source>
</evidence>
<dbReference type="RefSeq" id="XP_004508110.1">
    <property type="nucleotide sequence ID" value="XM_004508053.3"/>
</dbReference>
<protein>
    <recommendedName>
        <fullName evidence="9">gibberellin 2beta-dioxygenase</fullName>
        <ecNumber evidence="9">1.14.11.13</ecNumber>
    </recommendedName>
</protein>
<evidence type="ECO:0000256" key="5">
    <source>
        <dbReference type="ARBA" id="ARBA00023004"/>
    </source>
</evidence>
<keyword evidence="12" id="KW-1185">Reference proteome</keyword>
<evidence type="ECO:0000256" key="9">
    <source>
        <dbReference type="ARBA" id="ARBA00066708"/>
    </source>
</evidence>
<dbReference type="FunFam" id="2.60.120.330:FF:000025">
    <property type="entry name" value="Gibberellin 2-beta-dioxygenase 2"/>
    <property type="match status" value="1"/>
</dbReference>
<dbReference type="InterPro" id="IPR050231">
    <property type="entry name" value="Iron_ascorbate_oxido_reductase"/>
</dbReference>
<keyword evidence="4 10" id="KW-0560">Oxidoreductase</keyword>
<evidence type="ECO:0000256" key="7">
    <source>
        <dbReference type="ARBA" id="ARBA00052204"/>
    </source>
</evidence>
<dbReference type="GeneID" id="101491391"/>
<evidence type="ECO:0000313" key="13">
    <source>
        <dbReference type="RefSeq" id="XP_004508110.1"/>
    </source>
</evidence>
<sequence length="326" mass="36226">MVLASPKPIRSERILQSDVIPIVDLKGERCEVIKQIVKASEEYGFFKVINHGINDEIIDKMEEAGFSFFAKPMSQKKQASPAYGCNNIGFNGDIGEVEYLLLNANTSSIAQISKTISIDDPHSNFRYKVSSYTEAVKELACEILELMAEGLGVPDTKVFSSLIRDIDSDSVLRLNHYPPTLTVKDNNSTSNNKVGFGEHSDPQILTILRSNDVPGLQISPQHGLWIPVNPDPSAFCLNVGDVLEVMTNGRFVSVRHRAMTNSYKSRMSMAYFGAPPLNACIVAPPILVTPHRPSLFRPFSWADYKKATYSLRLGDTRIQLFRANIS</sequence>
<comment type="catalytic activity">
    <reaction evidence="7">
        <text>gibberellin A1 + 2-oxoglutarate + O2 = gibberellin A8 + succinate + CO2</text>
        <dbReference type="Rhea" id="RHEA:15005"/>
        <dbReference type="ChEBI" id="CHEBI:15379"/>
        <dbReference type="ChEBI" id="CHEBI:16526"/>
        <dbReference type="ChEBI" id="CHEBI:16810"/>
        <dbReference type="ChEBI" id="CHEBI:30031"/>
        <dbReference type="ChEBI" id="CHEBI:58524"/>
        <dbReference type="ChEBI" id="CHEBI:58594"/>
        <dbReference type="EC" id="1.14.11.13"/>
    </reaction>
</comment>
<dbReference type="PANTHER" id="PTHR47990">
    <property type="entry name" value="2-OXOGLUTARATE (2OG) AND FE(II)-DEPENDENT OXYGENASE SUPERFAMILY PROTEIN-RELATED"/>
    <property type="match status" value="1"/>
</dbReference>
<evidence type="ECO:0000256" key="6">
    <source>
        <dbReference type="ARBA" id="ARBA00037909"/>
    </source>
</evidence>
<name>A0A1S2YPZ9_CICAR</name>
<dbReference type="Pfam" id="PF03171">
    <property type="entry name" value="2OG-FeII_Oxy"/>
    <property type="match status" value="1"/>
</dbReference>
<dbReference type="SUPFAM" id="SSF51197">
    <property type="entry name" value="Clavaminate synthase-like"/>
    <property type="match status" value="1"/>
</dbReference>
<dbReference type="GO" id="GO:0046872">
    <property type="term" value="F:metal ion binding"/>
    <property type="evidence" value="ECO:0007669"/>
    <property type="project" value="UniProtKB-KW"/>
</dbReference>
<comment type="similarity">
    <text evidence="8">Belongs to the iron/ascorbate-dependent oxidoreductase family. GA2OX subfamily.</text>
</comment>
<dbReference type="Pfam" id="PF14226">
    <property type="entry name" value="DIOX_N"/>
    <property type="match status" value="1"/>
</dbReference>
<dbReference type="GO" id="GO:0009685">
    <property type="term" value="P:gibberellin metabolic process"/>
    <property type="evidence" value="ECO:0007669"/>
    <property type="project" value="UniProtKB-ARBA"/>
</dbReference>
<dbReference type="eggNOG" id="KOG0143">
    <property type="taxonomic scope" value="Eukaryota"/>
</dbReference>
<dbReference type="EC" id="1.14.11.13" evidence="9"/>
<dbReference type="InterPro" id="IPR044861">
    <property type="entry name" value="IPNS-like_FE2OG_OXY"/>
</dbReference>
<dbReference type="InterPro" id="IPR005123">
    <property type="entry name" value="Oxoglu/Fe-dep_dioxygenase_dom"/>
</dbReference>
<dbReference type="Gene3D" id="2.60.120.330">
    <property type="entry name" value="B-lactam Antibiotic, Isopenicillin N Synthase, Chain"/>
    <property type="match status" value="1"/>
</dbReference>
<gene>
    <name evidence="13" type="primary">LOC101491391</name>
</gene>
<evidence type="ECO:0000313" key="12">
    <source>
        <dbReference type="Proteomes" id="UP000087171"/>
    </source>
</evidence>
<dbReference type="GO" id="GO:0045543">
    <property type="term" value="F:gibberellin 2-beta-dioxygenase activity"/>
    <property type="evidence" value="ECO:0007669"/>
    <property type="project" value="UniProtKB-EC"/>
</dbReference>
<evidence type="ECO:0000256" key="4">
    <source>
        <dbReference type="ARBA" id="ARBA00023002"/>
    </source>
</evidence>
<evidence type="ECO:0000256" key="3">
    <source>
        <dbReference type="ARBA" id="ARBA00022964"/>
    </source>
</evidence>
<evidence type="ECO:0000256" key="1">
    <source>
        <dbReference type="ARBA" id="ARBA00004972"/>
    </source>
</evidence>
<dbReference type="KEGG" id="cam:101491391"/>
<dbReference type="PRINTS" id="PR00682">
    <property type="entry name" value="IPNSYNTHASE"/>
</dbReference>
<evidence type="ECO:0000256" key="10">
    <source>
        <dbReference type="RuleBase" id="RU003682"/>
    </source>
</evidence>
<dbReference type="PROSITE" id="PS51471">
    <property type="entry name" value="FE2OG_OXY"/>
    <property type="match status" value="1"/>
</dbReference>
<keyword evidence="5 10" id="KW-0408">Iron</keyword>
<dbReference type="InterPro" id="IPR027443">
    <property type="entry name" value="IPNS-like_sf"/>
</dbReference>
<dbReference type="AlphaFoldDB" id="A0A1S2YPZ9"/>
<keyword evidence="3" id="KW-0223">Dioxygenase</keyword>
<keyword evidence="2 10" id="KW-0479">Metal-binding</keyword>
<dbReference type="Proteomes" id="UP000087171">
    <property type="component" value="Chromosome Ca7"/>
</dbReference>
<reference evidence="13" key="2">
    <citation type="submission" date="2025-08" db="UniProtKB">
        <authorList>
            <consortium name="RefSeq"/>
        </authorList>
    </citation>
    <scope>IDENTIFICATION</scope>
    <source>
        <tissue evidence="13">Etiolated seedlings</tissue>
    </source>
</reference>
<dbReference type="STRING" id="3827.A0A1S2YPZ9"/>
<comment type="pathway">
    <text evidence="6">Plant hormone biosynthesis; gibberellin biosynthesis.</text>
</comment>
<reference evidence="12" key="1">
    <citation type="journal article" date="2013" name="Nat. Biotechnol.">
        <title>Draft genome sequence of chickpea (Cicer arietinum) provides a resource for trait improvement.</title>
        <authorList>
            <person name="Varshney R.K."/>
            <person name="Song C."/>
            <person name="Saxena R.K."/>
            <person name="Azam S."/>
            <person name="Yu S."/>
            <person name="Sharpe A.G."/>
            <person name="Cannon S."/>
            <person name="Baek J."/>
            <person name="Rosen B.D."/>
            <person name="Tar'an B."/>
            <person name="Millan T."/>
            <person name="Zhang X."/>
            <person name="Ramsay L.D."/>
            <person name="Iwata A."/>
            <person name="Wang Y."/>
            <person name="Nelson W."/>
            <person name="Farmer A.D."/>
            <person name="Gaur P.M."/>
            <person name="Soderlund C."/>
            <person name="Penmetsa R.V."/>
            <person name="Xu C."/>
            <person name="Bharti A.K."/>
            <person name="He W."/>
            <person name="Winter P."/>
            <person name="Zhao S."/>
            <person name="Hane J.K."/>
            <person name="Carrasquilla-Garcia N."/>
            <person name="Condie J.A."/>
            <person name="Upadhyaya H.D."/>
            <person name="Luo M.C."/>
            <person name="Thudi M."/>
            <person name="Gowda C.L."/>
            <person name="Singh N.P."/>
            <person name="Lichtenzveig J."/>
            <person name="Gali K.K."/>
            <person name="Rubio J."/>
            <person name="Nadarajan N."/>
            <person name="Dolezel J."/>
            <person name="Bansal K.C."/>
            <person name="Xu X."/>
            <person name="Edwards D."/>
            <person name="Zhang G."/>
            <person name="Kahl G."/>
            <person name="Gil J."/>
            <person name="Singh K.B."/>
            <person name="Datta S.K."/>
            <person name="Jackson S.A."/>
            <person name="Wang J."/>
            <person name="Cook D.R."/>
        </authorList>
    </citation>
    <scope>NUCLEOTIDE SEQUENCE [LARGE SCALE GENOMIC DNA]</scope>
    <source>
        <strain evidence="12">cv. CDC Frontier</strain>
    </source>
</reference>
<evidence type="ECO:0000256" key="8">
    <source>
        <dbReference type="ARBA" id="ARBA00061282"/>
    </source>
</evidence>
<dbReference type="OrthoDB" id="288590at2759"/>
<dbReference type="InterPro" id="IPR026992">
    <property type="entry name" value="DIOX_N"/>
</dbReference>